<name>A0A4Q7L4R2_9PSEU</name>
<protein>
    <submittedName>
        <fullName evidence="2">Uncharacterized protein</fullName>
    </submittedName>
</protein>
<dbReference type="AlphaFoldDB" id="A0A4Q7L4R2"/>
<proteinExistence type="predicted"/>
<reference evidence="2 3" key="1">
    <citation type="submission" date="2019-02" db="EMBL/GenBank/DDBJ databases">
        <title>Genomic Encyclopedia of Type Strains, Phase IV (KMG-IV): sequencing the most valuable type-strain genomes for metagenomic binning, comparative biology and taxonomic classification.</title>
        <authorList>
            <person name="Goeker M."/>
        </authorList>
    </citation>
    <scope>NUCLEOTIDE SEQUENCE [LARGE SCALE GENOMIC DNA]</scope>
    <source>
        <strain evidence="2 3">DSM 101727</strain>
    </source>
</reference>
<accession>A0A4Q7L4R2</accession>
<dbReference type="EMBL" id="SGWQ01000002">
    <property type="protein sequence ID" value="RZS43212.1"/>
    <property type="molecule type" value="Genomic_DNA"/>
</dbReference>
<dbReference type="RefSeq" id="WP_130343091.1">
    <property type="nucleotide sequence ID" value="NZ_SGWQ01000002.1"/>
</dbReference>
<dbReference type="OrthoDB" id="3557251at2"/>
<feature type="compositionally biased region" description="Polar residues" evidence="1">
    <location>
        <begin position="66"/>
        <end position="87"/>
    </location>
</feature>
<gene>
    <name evidence="2" type="ORF">EV193_102191</name>
</gene>
<comment type="caution">
    <text evidence="2">The sequence shown here is derived from an EMBL/GenBank/DDBJ whole genome shotgun (WGS) entry which is preliminary data.</text>
</comment>
<feature type="region of interest" description="Disordered" evidence="1">
    <location>
        <begin position="66"/>
        <end position="95"/>
    </location>
</feature>
<evidence type="ECO:0000313" key="3">
    <source>
        <dbReference type="Proteomes" id="UP000294257"/>
    </source>
</evidence>
<evidence type="ECO:0000256" key="1">
    <source>
        <dbReference type="SAM" id="MobiDB-lite"/>
    </source>
</evidence>
<keyword evidence="3" id="KW-1185">Reference proteome</keyword>
<dbReference type="Proteomes" id="UP000294257">
    <property type="component" value="Unassembled WGS sequence"/>
</dbReference>
<evidence type="ECO:0000313" key="2">
    <source>
        <dbReference type="EMBL" id="RZS43212.1"/>
    </source>
</evidence>
<organism evidence="2 3">
    <name type="scientific">Herbihabitans rhizosphaerae</name>
    <dbReference type="NCBI Taxonomy" id="1872711"/>
    <lineage>
        <taxon>Bacteria</taxon>
        <taxon>Bacillati</taxon>
        <taxon>Actinomycetota</taxon>
        <taxon>Actinomycetes</taxon>
        <taxon>Pseudonocardiales</taxon>
        <taxon>Pseudonocardiaceae</taxon>
        <taxon>Herbihabitans</taxon>
    </lineage>
</organism>
<sequence>MSDNEIQLPPRREMPPEVRDRLRVDLRRNIDTEPSHNHRAPIAVAAGVAILAGGGLLVAQSAQGFNATGSAPTSSSTKPRPTFTASDENAKAGQHMDRCWEGIKKAGKTALFPDRSRWQSVIKTSSMGPAAKDPDQEFSAIRADGKPFFCETTPVKVTVSDPSAPPAYAAGTRTGALIMTPNGFVAGVQDPTWQNVAIGRAIGMYSFDTAKSREGLFVSRPLLRINQDTPIMVGPSANNQKPDAPRVLPHPASPVVSIVDNPKTVTGQQDLNTLAGRVLAACLTDPRHKVLDLETWRPGAMTKIGVNQQTGADIWGMIAHNGSHLALCEATVDGKTAEFYPYHDGELDRPMITLPVAKPTLFPDSPSMDNHGQPVGRVVSGVVPPQVARMALSVDETRFDAVIVDGTFVAEGPPGARTVKYTTFDAAGKLLHEGTLQR</sequence>